<keyword evidence="1" id="KW-0472">Membrane</keyword>
<evidence type="ECO:0000313" key="3">
    <source>
        <dbReference type="Proteomes" id="UP000228952"/>
    </source>
</evidence>
<accession>A0A2M7W2F1</accession>
<protein>
    <submittedName>
        <fullName evidence="2">Uncharacterized protein</fullName>
    </submittedName>
</protein>
<proteinExistence type="predicted"/>
<sequence length="105" mass="10804">MATALFFGKSINAALIGSITNPLGPNGPTTFWGVVANGLNIIIPLTGIMFVAMFVYAGVTYIMSAGDANKVKSAQAMMTNALIGMVIVAFAFVVQALVMKGVTGT</sequence>
<evidence type="ECO:0000256" key="1">
    <source>
        <dbReference type="SAM" id="Phobius"/>
    </source>
</evidence>
<feature type="transmembrane region" description="Helical" evidence="1">
    <location>
        <begin position="76"/>
        <end position="98"/>
    </location>
</feature>
<organism evidence="2 3">
    <name type="scientific">Candidatus Dojkabacteria bacterium CG_4_10_14_0_2_um_filter_Dojkabacteria_WS6_41_15</name>
    <dbReference type="NCBI Taxonomy" id="2014249"/>
    <lineage>
        <taxon>Bacteria</taxon>
        <taxon>Candidatus Dojkabacteria</taxon>
    </lineage>
</organism>
<feature type="transmembrane region" description="Helical" evidence="1">
    <location>
        <begin position="41"/>
        <end position="64"/>
    </location>
</feature>
<gene>
    <name evidence="2" type="ORF">COX64_01755</name>
</gene>
<dbReference type="AlphaFoldDB" id="A0A2M7W2F1"/>
<keyword evidence="1" id="KW-0812">Transmembrane</keyword>
<keyword evidence="1" id="KW-1133">Transmembrane helix</keyword>
<name>A0A2M7W2F1_9BACT</name>
<reference evidence="3" key="1">
    <citation type="submission" date="2017-09" db="EMBL/GenBank/DDBJ databases">
        <title>Depth-based differentiation of microbial function through sediment-hosted aquifers and enrichment of novel symbionts in the deep terrestrial subsurface.</title>
        <authorList>
            <person name="Probst A.J."/>
            <person name="Ladd B."/>
            <person name="Jarett J.K."/>
            <person name="Geller-Mcgrath D.E."/>
            <person name="Sieber C.M.K."/>
            <person name="Emerson J.B."/>
            <person name="Anantharaman K."/>
            <person name="Thomas B.C."/>
            <person name="Malmstrom R."/>
            <person name="Stieglmeier M."/>
            <person name="Klingl A."/>
            <person name="Woyke T."/>
            <person name="Ryan C.M."/>
            <person name="Banfield J.F."/>
        </authorList>
    </citation>
    <scope>NUCLEOTIDE SEQUENCE [LARGE SCALE GENOMIC DNA]</scope>
</reference>
<evidence type="ECO:0000313" key="2">
    <source>
        <dbReference type="EMBL" id="PJA14647.1"/>
    </source>
</evidence>
<dbReference type="EMBL" id="PFQB01000043">
    <property type="protein sequence ID" value="PJA14647.1"/>
    <property type="molecule type" value="Genomic_DNA"/>
</dbReference>
<comment type="caution">
    <text evidence="2">The sequence shown here is derived from an EMBL/GenBank/DDBJ whole genome shotgun (WGS) entry which is preliminary data.</text>
</comment>
<dbReference type="Proteomes" id="UP000228952">
    <property type="component" value="Unassembled WGS sequence"/>
</dbReference>